<feature type="domain" description="Transposase IS66 C-terminal" evidence="2">
    <location>
        <begin position="301"/>
        <end position="337"/>
    </location>
</feature>
<dbReference type="PATRIC" id="fig|83552.4.peg.431"/>
<dbReference type="Pfam" id="PF03050">
    <property type="entry name" value="DDE_Tnp_IS66"/>
    <property type="match status" value="1"/>
</dbReference>
<evidence type="ECO:0000313" key="4">
    <source>
        <dbReference type="Proteomes" id="UP000031307"/>
    </source>
</evidence>
<dbReference type="EMBL" id="JSAM01000025">
    <property type="protein sequence ID" value="KIA78360.1"/>
    <property type="molecule type" value="Genomic_DNA"/>
</dbReference>
<dbReference type="AlphaFoldDB" id="A0A0C1CBS0"/>
<dbReference type="InterPro" id="IPR052344">
    <property type="entry name" value="Transposase-related"/>
</dbReference>
<dbReference type="Pfam" id="PF13817">
    <property type="entry name" value="DDE_Tnp_IS66_C"/>
    <property type="match status" value="1"/>
</dbReference>
<dbReference type="PANTHER" id="PTHR33678:SF1">
    <property type="entry name" value="BLL1576 PROTEIN"/>
    <property type="match status" value="1"/>
</dbReference>
<gene>
    <name evidence="3" type="ORF">DB43_EE00040</name>
</gene>
<evidence type="ECO:0000313" key="3">
    <source>
        <dbReference type="EMBL" id="KIA78360.1"/>
    </source>
</evidence>
<sequence>MFTAPLPDSLLPKCRADESLLAEIITQKFADHLPLYRIAEIFKRDGIVISRKLLSQWVIRSAMALKPLYNVMVEKVLSSKNIFIDETPVKLWEIEKCKQAYMWVVVGGNESNPAYRIYDFRQDRCHEHVLDILKNYCGGLHSDKYAAYQRLAERKIITWFPCWSHIRRKFFEAEAGDPAFRKWILRKIRYLFMLERVAWARLPEERLRIRQEKEVPIIDDLIEKIKSKLTDGKILPKSKLKEAMGYFCGLIPYLKNYTKDAFARLDNNAAERAVRPLAIGRKNWLFFGSPDGGEAGAILLSLVQTCRGLGINPREYLEDVMRRIMGHNSQKIYELLPDEWLKNRNQKAVTQSVFYYRVHLAKQKRLLVDYEPSFPVVSIVASDSLLYSPYAKRGHDQNFP</sequence>
<organism evidence="3 4">
    <name type="scientific">Parachlamydia acanthamoebae</name>
    <dbReference type="NCBI Taxonomy" id="83552"/>
    <lineage>
        <taxon>Bacteria</taxon>
        <taxon>Pseudomonadati</taxon>
        <taxon>Chlamydiota</taxon>
        <taxon>Chlamydiia</taxon>
        <taxon>Parachlamydiales</taxon>
        <taxon>Parachlamydiaceae</taxon>
        <taxon>Parachlamydia</taxon>
    </lineage>
</organism>
<name>A0A0C1CBS0_9BACT</name>
<reference evidence="3 4" key="1">
    <citation type="journal article" date="2014" name="Mol. Biol. Evol.">
        <title>Massive expansion of Ubiquitination-related gene families within the Chlamydiae.</title>
        <authorList>
            <person name="Domman D."/>
            <person name="Collingro A."/>
            <person name="Lagkouvardos I."/>
            <person name="Gehre L."/>
            <person name="Weinmaier T."/>
            <person name="Rattei T."/>
            <person name="Subtil A."/>
            <person name="Horn M."/>
        </authorList>
    </citation>
    <scope>NUCLEOTIDE SEQUENCE [LARGE SCALE GENOMIC DNA]</scope>
    <source>
        <strain evidence="3 4">OEW1</strain>
    </source>
</reference>
<dbReference type="RefSeq" id="WP_148265722.1">
    <property type="nucleotide sequence ID" value="NZ_JSAM01000025.1"/>
</dbReference>
<evidence type="ECO:0000259" key="1">
    <source>
        <dbReference type="Pfam" id="PF03050"/>
    </source>
</evidence>
<accession>A0A0C1CBS0</accession>
<dbReference type="PANTHER" id="PTHR33678">
    <property type="entry name" value="BLL1576 PROTEIN"/>
    <property type="match status" value="1"/>
</dbReference>
<dbReference type="Proteomes" id="UP000031307">
    <property type="component" value="Unassembled WGS sequence"/>
</dbReference>
<dbReference type="InterPro" id="IPR004291">
    <property type="entry name" value="Transposase_IS66_central"/>
</dbReference>
<protein>
    <submittedName>
        <fullName evidence="3">Uncharacterized protein y4hP</fullName>
    </submittedName>
</protein>
<proteinExistence type="predicted"/>
<feature type="domain" description="Transposase IS66 central" evidence="1">
    <location>
        <begin position="14"/>
        <end position="294"/>
    </location>
</feature>
<evidence type="ECO:0000259" key="2">
    <source>
        <dbReference type="Pfam" id="PF13817"/>
    </source>
</evidence>
<comment type="caution">
    <text evidence="3">The sequence shown here is derived from an EMBL/GenBank/DDBJ whole genome shotgun (WGS) entry which is preliminary data.</text>
</comment>
<dbReference type="NCBIfam" id="NF033517">
    <property type="entry name" value="transpos_IS66"/>
    <property type="match status" value="1"/>
</dbReference>
<dbReference type="InterPro" id="IPR039552">
    <property type="entry name" value="IS66_C"/>
</dbReference>